<feature type="compositionally biased region" description="Basic and acidic residues" evidence="1">
    <location>
        <begin position="85"/>
        <end position="96"/>
    </location>
</feature>
<keyword evidence="2" id="KW-0472">Membrane</keyword>
<organism evidence="3 4">
    <name type="scientific">Pectinatus cerevisiiphilus</name>
    <dbReference type="NCBI Taxonomy" id="86956"/>
    <lineage>
        <taxon>Bacteria</taxon>
        <taxon>Bacillati</taxon>
        <taxon>Bacillota</taxon>
        <taxon>Negativicutes</taxon>
        <taxon>Selenomonadales</taxon>
        <taxon>Selenomonadaceae</taxon>
        <taxon>Pectinatus</taxon>
    </lineage>
</organism>
<accession>A0A4R3K372</accession>
<feature type="transmembrane region" description="Helical" evidence="2">
    <location>
        <begin position="246"/>
        <end position="271"/>
    </location>
</feature>
<dbReference type="EMBL" id="SMAA01000018">
    <property type="protein sequence ID" value="TCS77138.1"/>
    <property type="molecule type" value="Genomic_DNA"/>
</dbReference>
<protein>
    <submittedName>
        <fullName evidence="3">Uncharacterized protein</fullName>
    </submittedName>
</protein>
<reference evidence="3 4" key="1">
    <citation type="submission" date="2019-03" db="EMBL/GenBank/DDBJ databases">
        <title>Genomic Encyclopedia of Type Strains, Phase IV (KMG-IV): sequencing the most valuable type-strain genomes for metagenomic binning, comparative biology and taxonomic classification.</title>
        <authorList>
            <person name="Goeker M."/>
        </authorList>
    </citation>
    <scope>NUCLEOTIDE SEQUENCE [LARGE SCALE GENOMIC DNA]</scope>
    <source>
        <strain evidence="3 4">DSM 20467</strain>
    </source>
</reference>
<feature type="transmembrane region" description="Helical" evidence="2">
    <location>
        <begin position="176"/>
        <end position="199"/>
    </location>
</feature>
<feature type="transmembrane region" description="Helical" evidence="2">
    <location>
        <begin position="12"/>
        <end position="32"/>
    </location>
</feature>
<comment type="caution">
    <text evidence="3">The sequence shown here is derived from an EMBL/GenBank/DDBJ whole genome shotgun (WGS) entry which is preliminary data.</text>
</comment>
<feature type="region of interest" description="Disordered" evidence="1">
    <location>
        <begin position="85"/>
        <end position="159"/>
    </location>
</feature>
<evidence type="ECO:0000313" key="4">
    <source>
        <dbReference type="Proteomes" id="UP000295188"/>
    </source>
</evidence>
<evidence type="ECO:0000313" key="3">
    <source>
        <dbReference type="EMBL" id="TCS77138.1"/>
    </source>
</evidence>
<name>A0A4R3K372_9FIRM</name>
<dbReference type="Proteomes" id="UP000295188">
    <property type="component" value="Unassembled WGS sequence"/>
</dbReference>
<dbReference type="AlphaFoldDB" id="A0A4R3K372"/>
<evidence type="ECO:0000256" key="2">
    <source>
        <dbReference type="SAM" id="Phobius"/>
    </source>
</evidence>
<keyword evidence="2" id="KW-0812">Transmembrane</keyword>
<feature type="compositionally biased region" description="Low complexity" evidence="1">
    <location>
        <begin position="134"/>
        <end position="151"/>
    </location>
</feature>
<dbReference type="RefSeq" id="WP_132551073.1">
    <property type="nucleotide sequence ID" value="NZ_SMAA01000018.1"/>
</dbReference>
<evidence type="ECO:0000256" key="1">
    <source>
        <dbReference type="SAM" id="MobiDB-lite"/>
    </source>
</evidence>
<feature type="transmembrane region" description="Helical" evidence="2">
    <location>
        <begin position="206"/>
        <end position="226"/>
    </location>
</feature>
<sequence length="289" mass="31700">MILKIVFLKKNYNNCIISVLLALAFFVLFSFLTETMVNAEIRLPKLETPTVQLPDVPTVPSPQMPEIKTIDIDTTQIADEIDAHAKAAKAKDEKNAQDNTASPKSKENAPADDKIKNNKYIKRGDADTKGDDSAGGNNAENTETATDAADTPAKTDQESGQAANAQQLLTSGFFAIMFYIFSRTAFIAIVLWLLILYLVKKGSIMFETFSFFLMNIIAGAFYFPLAGKLEGGKIAFYDKVISNDDFLVIMTVFSLCVLVTAGLLGILAVFLQNINKGGYFNGKNTKKFI</sequence>
<feature type="compositionally biased region" description="Basic and acidic residues" evidence="1">
    <location>
        <begin position="104"/>
        <end position="132"/>
    </location>
</feature>
<keyword evidence="4" id="KW-1185">Reference proteome</keyword>
<gene>
    <name evidence="3" type="ORF">EDC37_1186</name>
</gene>
<proteinExistence type="predicted"/>
<keyword evidence="2" id="KW-1133">Transmembrane helix</keyword>